<accession>A0A0P6WGU5</accession>
<evidence type="ECO:0000259" key="5">
    <source>
        <dbReference type="Pfam" id="PF25967"/>
    </source>
</evidence>
<dbReference type="InterPro" id="IPR006143">
    <property type="entry name" value="RND_pump_MFP"/>
</dbReference>
<evidence type="ECO:0000256" key="1">
    <source>
        <dbReference type="ARBA" id="ARBA00009477"/>
    </source>
</evidence>
<comment type="similarity">
    <text evidence="1">Belongs to the membrane fusion protein (MFP) (TC 8.A.1) family.</text>
</comment>
<dbReference type="GO" id="GO:0015562">
    <property type="term" value="F:efflux transmembrane transporter activity"/>
    <property type="evidence" value="ECO:0007669"/>
    <property type="project" value="TreeGrafter"/>
</dbReference>
<dbReference type="Proteomes" id="UP000048984">
    <property type="component" value="Unassembled WGS sequence"/>
</dbReference>
<feature type="domain" description="CusB-like beta-barrel" evidence="4">
    <location>
        <begin position="203"/>
        <end position="273"/>
    </location>
</feature>
<dbReference type="Gene3D" id="2.40.50.100">
    <property type="match status" value="1"/>
</dbReference>
<dbReference type="Pfam" id="PF25954">
    <property type="entry name" value="Beta-barrel_RND_2"/>
    <property type="match status" value="1"/>
</dbReference>
<sequence length="355" mass="37229">MIRLFLIAGLMLPLAACGAEDHKAEAPVRPVKFTVIKPFRDQAPVFTGVVQPQVSTDHSFRLLGRIVSRPVDVGDTVTKGMLLATLDTPVLQKSVDAAQAALTGANATLANAIGAESRQRLLRQTNTASQADLDSAEESLQAARSAAVQAAAALEKANEQLGYARLVAEFDGVVTAVSANAGQVVAAGQGVVRVASPDLRDAVVDLPDTLAGRLTLGEPFRVALQLKPSIQADGVVREVAPLADAATRSRRVKIALQAPGESFRLGSIVSVPFPGEDAAFLALPKTAVLERDGKTSVWVVPADGDRVTARPVKVRPASDGQWVVLEGLKEGERVVTAGVHSLVEGQRVKMDGAVR</sequence>
<dbReference type="Gene3D" id="1.10.287.470">
    <property type="entry name" value="Helix hairpin bin"/>
    <property type="match status" value="1"/>
</dbReference>
<dbReference type="InterPro" id="IPR058792">
    <property type="entry name" value="Beta-barrel_RND_2"/>
</dbReference>
<dbReference type="PANTHER" id="PTHR30469">
    <property type="entry name" value="MULTIDRUG RESISTANCE PROTEIN MDTA"/>
    <property type="match status" value="1"/>
</dbReference>
<dbReference type="Pfam" id="PF25967">
    <property type="entry name" value="RND-MFP_C"/>
    <property type="match status" value="1"/>
</dbReference>
<gene>
    <name evidence="6" type="ORF">ABB55_18310</name>
</gene>
<dbReference type="GO" id="GO:1990281">
    <property type="term" value="C:efflux pump complex"/>
    <property type="evidence" value="ECO:0007669"/>
    <property type="project" value="TreeGrafter"/>
</dbReference>
<reference evidence="6 7" key="2">
    <citation type="submission" date="2015-10" db="EMBL/GenBank/DDBJ databases">
        <title>Draft Genome Sequence of Prosthecomicrobium hirschii ATCC 27832.</title>
        <authorList>
            <person name="Daniel J."/>
            <person name="Givan S.A."/>
            <person name="Brun Y.V."/>
            <person name="Brown P.J."/>
        </authorList>
    </citation>
    <scope>NUCLEOTIDE SEQUENCE [LARGE SCALE GENOMIC DNA]</scope>
    <source>
        <strain evidence="6 7">16</strain>
    </source>
</reference>
<protein>
    <submittedName>
        <fullName evidence="6">Uncharacterized protein</fullName>
    </submittedName>
</protein>
<feature type="domain" description="Multidrug resistance protein MdtA-like C-terminal permuted SH3" evidence="5">
    <location>
        <begin position="284"/>
        <end position="339"/>
    </location>
</feature>
<dbReference type="InterPro" id="IPR058627">
    <property type="entry name" value="MdtA-like_C"/>
</dbReference>
<feature type="coiled-coil region" evidence="2">
    <location>
        <begin position="133"/>
        <end position="160"/>
    </location>
</feature>
<evidence type="ECO:0000313" key="7">
    <source>
        <dbReference type="Proteomes" id="UP000048984"/>
    </source>
</evidence>
<keyword evidence="3" id="KW-0732">Signal</keyword>
<dbReference type="NCBIfam" id="TIGR01730">
    <property type="entry name" value="RND_mfp"/>
    <property type="match status" value="1"/>
</dbReference>
<keyword evidence="7" id="KW-1185">Reference proteome</keyword>
<dbReference type="AlphaFoldDB" id="A0A0P6WGU5"/>
<dbReference type="EMBL" id="LJYW01000001">
    <property type="protein sequence ID" value="KPL53922.1"/>
    <property type="molecule type" value="Genomic_DNA"/>
</dbReference>
<dbReference type="STRING" id="665126.ABB55_18310"/>
<proteinExistence type="inferred from homology"/>
<evidence type="ECO:0000256" key="3">
    <source>
        <dbReference type="SAM" id="SignalP"/>
    </source>
</evidence>
<name>A0A0P6WGU5_9HYPH</name>
<comment type="caution">
    <text evidence="6">The sequence shown here is derived from an EMBL/GenBank/DDBJ whole genome shotgun (WGS) entry which is preliminary data.</text>
</comment>
<feature type="chain" id="PRO_5006132372" evidence="3">
    <location>
        <begin position="19"/>
        <end position="355"/>
    </location>
</feature>
<organism evidence="6 7">
    <name type="scientific">Prosthecodimorpha hirschii</name>
    <dbReference type="NCBI Taxonomy" id="665126"/>
    <lineage>
        <taxon>Bacteria</taxon>
        <taxon>Pseudomonadati</taxon>
        <taxon>Pseudomonadota</taxon>
        <taxon>Alphaproteobacteria</taxon>
        <taxon>Hyphomicrobiales</taxon>
        <taxon>Ancalomicrobiaceae</taxon>
        <taxon>Prosthecodimorpha</taxon>
    </lineage>
</organism>
<dbReference type="RefSeq" id="WP_054360087.1">
    <property type="nucleotide sequence ID" value="NZ_LJYW01000001.1"/>
</dbReference>
<evidence type="ECO:0000256" key="2">
    <source>
        <dbReference type="SAM" id="Coils"/>
    </source>
</evidence>
<evidence type="ECO:0000313" key="6">
    <source>
        <dbReference type="EMBL" id="KPL53922.1"/>
    </source>
</evidence>
<feature type="signal peptide" evidence="3">
    <location>
        <begin position="1"/>
        <end position="18"/>
    </location>
</feature>
<dbReference type="Gene3D" id="2.40.420.20">
    <property type="match status" value="1"/>
</dbReference>
<reference evidence="6 7" key="1">
    <citation type="submission" date="2015-09" db="EMBL/GenBank/DDBJ databases">
        <authorList>
            <person name="Jackson K.R."/>
            <person name="Lunt B.L."/>
            <person name="Fisher J.N.B."/>
            <person name="Gardner A.V."/>
            <person name="Bailey M.E."/>
            <person name="Deus L.M."/>
            <person name="Earl A.S."/>
            <person name="Gibby P.D."/>
            <person name="Hartmann K.A."/>
            <person name="Liu J.E."/>
            <person name="Manci A.M."/>
            <person name="Nielsen D.A."/>
            <person name="Solomon M.B."/>
            <person name="Breakwell D.P."/>
            <person name="Burnett S.H."/>
            <person name="Grose J.H."/>
        </authorList>
    </citation>
    <scope>NUCLEOTIDE SEQUENCE [LARGE SCALE GENOMIC DNA]</scope>
    <source>
        <strain evidence="6 7">16</strain>
    </source>
</reference>
<evidence type="ECO:0000259" key="4">
    <source>
        <dbReference type="Pfam" id="PF25954"/>
    </source>
</evidence>
<dbReference type="SUPFAM" id="SSF111369">
    <property type="entry name" value="HlyD-like secretion proteins"/>
    <property type="match status" value="1"/>
</dbReference>
<keyword evidence="2" id="KW-0175">Coiled coil</keyword>
<dbReference type="PANTHER" id="PTHR30469:SF15">
    <property type="entry name" value="HLYD FAMILY OF SECRETION PROTEINS"/>
    <property type="match status" value="1"/>
</dbReference>
<dbReference type="Gene3D" id="2.40.30.170">
    <property type="match status" value="1"/>
</dbReference>